<feature type="compositionally biased region" description="Low complexity" evidence="2">
    <location>
        <begin position="630"/>
        <end position="644"/>
    </location>
</feature>
<dbReference type="InterPro" id="IPR016137">
    <property type="entry name" value="RGS"/>
</dbReference>
<dbReference type="GO" id="GO:0005737">
    <property type="term" value="C:cytoplasm"/>
    <property type="evidence" value="ECO:0007669"/>
    <property type="project" value="TreeGrafter"/>
</dbReference>
<dbReference type="InterPro" id="IPR036305">
    <property type="entry name" value="RGS_sf"/>
</dbReference>
<feature type="domain" description="RGS" evidence="3">
    <location>
        <begin position="384"/>
        <end position="499"/>
    </location>
</feature>
<dbReference type="SUPFAM" id="SSF48670">
    <property type="entry name" value="Transducin (heterotrimeric G protein), gamma chain"/>
    <property type="match status" value="1"/>
</dbReference>
<dbReference type="InterPro" id="IPR000591">
    <property type="entry name" value="DEP_dom"/>
</dbReference>
<feature type="region of interest" description="Disordered" evidence="2">
    <location>
        <begin position="220"/>
        <end position="240"/>
    </location>
</feature>
<evidence type="ECO:0000256" key="1">
    <source>
        <dbReference type="ARBA" id="ARBA00022700"/>
    </source>
</evidence>
<dbReference type="InterPro" id="IPR036390">
    <property type="entry name" value="WH_DNA-bd_sf"/>
</dbReference>
<dbReference type="Proteomes" id="UP000038045">
    <property type="component" value="Unplaced"/>
</dbReference>
<dbReference type="GO" id="GO:0009968">
    <property type="term" value="P:negative regulation of signal transduction"/>
    <property type="evidence" value="ECO:0007669"/>
    <property type="project" value="UniProtKB-KW"/>
</dbReference>
<evidence type="ECO:0000256" key="2">
    <source>
        <dbReference type="SAM" id="MobiDB-lite"/>
    </source>
</evidence>
<feature type="compositionally biased region" description="Low complexity" evidence="2">
    <location>
        <begin position="560"/>
        <end position="571"/>
    </location>
</feature>
<dbReference type="GO" id="GO:0007186">
    <property type="term" value="P:G protein-coupled receptor signaling pathway"/>
    <property type="evidence" value="ECO:0007669"/>
    <property type="project" value="InterPro"/>
</dbReference>
<feature type="region of interest" description="Disordered" evidence="2">
    <location>
        <begin position="691"/>
        <end position="745"/>
    </location>
</feature>
<feature type="region of interest" description="Disordered" evidence="2">
    <location>
        <begin position="621"/>
        <end position="669"/>
    </location>
</feature>
<evidence type="ECO:0000259" key="4">
    <source>
        <dbReference type="PROSITE" id="PS50186"/>
    </source>
</evidence>
<dbReference type="InterPro" id="IPR036388">
    <property type="entry name" value="WH-like_DNA-bd_sf"/>
</dbReference>
<dbReference type="AlphaFoldDB" id="A0A0N4Z672"/>
<dbReference type="GO" id="GO:0035556">
    <property type="term" value="P:intracellular signal transduction"/>
    <property type="evidence" value="ECO:0007669"/>
    <property type="project" value="InterPro"/>
</dbReference>
<dbReference type="SMART" id="SM00224">
    <property type="entry name" value="GGL"/>
    <property type="match status" value="1"/>
</dbReference>
<sequence length="745" mass="83880">MAFSRMRSGNNRDVDRLVHPNRVIYTRMETLIKSMLDTVDGVPIRTVKSFLSKIPSVFTGQDLIAWIMKHCDVVDLSDALHLAHLIAAHGYLFQIDDHILTVKNDGTFYRFQTPYFWPSNCWEPENTDYAVYLCKRTMQNKAHLELEDFEAENLAKLQKMFSRKWEFVFMQAEAQYKVDKKRDRMERQILDSQERAFWDVHRPVPGCVNTTEVDFRKLSRSGRPKYSNSNNLISTNPSNPGYSQYSTSAVVAHNNSLNNELCNKTDTPQESNVTPTTSLNARTYSQRPGMRRCTQLHDTLSHEISALQSRLAKNVLKTSKVVENYLQYYERRRIFDPFLVPPSSAGDPFASQPNPWLSDTVDYWQHDKITGEIATRRLKLWEESYEELLIDILGRETLQKFLDKEYSGENLRFWWEVQKLRKCASRMVPVLVTEIYNEFIDTNATSPVNIDCKVMDITEENLKNPNRWSFDEAADHIYCLMKNDSYQRFLRSDIYRDLLTQSKKKNSFALMISRKASKKVLSSSSLTSSFISRSAKLTLGTTSATSSSIANGLLTTHLAPPSSDFPSPGSSQEVKKSSTPSQNRGNAPGKITRDIGLRFPTIPGFASNVIKRDVNNANTTTSINTQLPITTSSTPANNPSPAANVPTSTTSSYNIAGQGNSTNNSNNMTAVTNNLNQITLSSSQSFSQQFGNTYLGNSNTSSNIIPSPNSKEPSIKGSTTPTTGKSSNGSDSNPPKKISIINPFS</sequence>
<feature type="compositionally biased region" description="Low complexity" evidence="2">
    <location>
        <begin position="660"/>
        <end position="669"/>
    </location>
</feature>
<evidence type="ECO:0000313" key="5">
    <source>
        <dbReference type="Proteomes" id="UP000038045"/>
    </source>
</evidence>
<dbReference type="SMART" id="SM00049">
    <property type="entry name" value="DEP"/>
    <property type="match status" value="1"/>
</dbReference>
<dbReference type="InterPro" id="IPR047017">
    <property type="entry name" value="RGS6/7/9/11_DHEX_sf"/>
</dbReference>
<feature type="compositionally biased region" description="Polar residues" evidence="2">
    <location>
        <begin position="645"/>
        <end position="659"/>
    </location>
</feature>
<dbReference type="Gene3D" id="1.10.1240.60">
    <property type="match status" value="1"/>
</dbReference>
<dbReference type="Pfam" id="PF00615">
    <property type="entry name" value="RGS"/>
    <property type="match status" value="1"/>
</dbReference>
<dbReference type="PANTHER" id="PTHR45746">
    <property type="entry name" value="LP21163P"/>
    <property type="match status" value="1"/>
</dbReference>
<dbReference type="PANTHER" id="PTHR45746:SF6">
    <property type="entry name" value="LP21163P"/>
    <property type="match status" value="1"/>
</dbReference>
<dbReference type="GO" id="GO:0005096">
    <property type="term" value="F:GTPase activator activity"/>
    <property type="evidence" value="ECO:0007669"/>
    <property type="project" value="TreeGrafter"/>
</dbReference>
<dbReference type="FunFam" id="1.10.10.10:FF:000162">
    <property type="entry name" value="Regulator of G-protein signaling 6"/>
    <property type="match status" value="1"/>
</dbReference>
<dbReference type="SMART" id="SM01224">
    <property type="entry name" value="G_gamma"/>
    <property type="match status" value="1"/>
</dbReference>
<dbReference type="GO" id="GO:0008277">
    <property type="term" value="P:regulation of G protein-coupled receptor signaling pathway"/>
    <property type="evidence" value="ECO:0007669"/>
    <property type="project" value="InterPro"/>
</dbReference>
<dbReference type="FunFam" id="1.10.1240.60:FF:000001">
    <property type="entry name" value="Regulator of G-protein signaling 6"/>
    <property type="match status" value="1"/>
</dbReference>
<dbReference type="InterPro" id="IPR015898">
    <property type="entry name" value="G-protein_gamma-like_dom"/>
</dbReference>
<feature type="compositionally biased region" description="Polar residues" evidence="2">
    <location>
        <begin position="226"/>
        <end position="240"/>
    </location>
</feature>
<dbReference type="Gene3D" id="1.10.167.10">
    <property type="entry name" value="Regulator of G-protein Signalling 4, domain 2"/>
    <property type="match status" value="1"/>
</dbReference>
<dbReference type="PROSITE" id="PS50132">
    <property type="entry name" value="RGS"/>
    <property type="match status" value="1"/>
</dbReference>
<dbReference type="Gene3D" id="1.10.10.10">
    <property type="entry name" value="Winged helix-like DNA-binding domain superfamily/Winged helix DNA-binding domain"/>
    <property type="match status" value="1"/>
</dbReference>
<feature type="domain" description="DEP" evidence="4">
    <location>
        <begin position="38"/>
        <end position="113"/>
    </location>
</feature>
<proteinExistence type="predicted"/>
<dbReference type="STRING" id="131310.A0A0N4Z672"/>
<name>A0A0N4Z672_PARTI</name>
<dbReference type="SUPFAM" id="SSF46785">
    <property type="entry name" value="Winged helix' DNA-binding domain"/>
    <property type="match status" value="1"/>
</dbReference>
<feature type="region of interest" description="Disordered" evidence="2">
    <location>
        <begin position="555"/>
        <end position="595"/>
    </location>
</feature>
<dbReference type="PROSITE" id="PS50186">
    <property type="entry name" value="DEP"/>
    <property type="match status" value="1"/>
</dbReference>
<evidence type="ECO:0000313" key="6">
    <source>
        <dbReference type="WBParaSite" id="PTRK_0000261500.2"/>
    </source>
</evidence>
<dbReference type="Pfam" id="PF18148">
    <property type="entry name" value="RGS_DHEX"/>
    <property type="match status" value="1"/>
</dbReference>
<evidence type="ECO:0000259" key="3">
    <source>
        <dbReference type="PROSITE" id="PS50132"/>
    </source>
</evidence>
<dbReference type="InterPro" id="IPR040759">
    <property type="entry name" value="RGS_DHEX"/>
</dbReference>
<dbReference type="Pfam" id="PF00631">
    <property type="entry name" value="G-gamma"/>
    <property type="match status" value="1"/>
</dbReference>
<dbReference type="CDD" id="cd04450">
    <property type="entry name" value="DEP_RGS7-like"/>
    <property type="match status" value="1"/>
</dbReference>
<dbReference type="CDD" id="cd00068">
    <property type="entry name" value="GGL"/>
    <property type="match status" value="1"/>
</dbReference>
<dbReference type="Pfam" id="PF00610">
    <property type="entry name" value="DEP"/>
    <property type="match status" value="1"/>
</dbReference>
<dbReference type="CDD" id="cd08705">
    <property type="entry name" value="RGS_R7-like"/>
    <property type="match status" value="1"/>
</dbReference>
<dbReference type="GO" id="GO:0043005">
    <property type="term" value="C:neuron projection"/>
    <property type="evidence" value="ECO:0007669"/>
    <property type="project" value="TreeGrafter"/>
</dbReference>
<dbReference type="InterPro" id="IPR047016">
    <property type="entry name" value="RGS6/7/9/11"/>
</dbReference>
<accession>A0A0N4Z672</accession>
<feature type="compositionally biased region" description="Low complexity" evidence="2">
    <location>
        <begin position="697"/>
        <end position="727"/>
    </location>
</feature>
<dbReference type="PRINTS" id="PR01301">
    <property type="entry name" value="RGSPROTEIN"/>
</dbReference>
<keyword evidence="5" id="KW-1185">Reference proteome</keyword>
<dbReference type="WBParaSite" id="PTRK_0000261500.2">
    <property type="protein sequence ID" value="PTRK_0000261500.2"/>
    <property type="gene ID" value="PTRK_0000261500"/>
</dbReference>
<protein>
    <submittedName>
        <fullName evidence="6">Regulator of G-protein signaling 7</fullName>
    </submittedName>
</protein>
<dbReference type="InterPro" id="IPR036284">
    <property type="entry name" value="GGL_sf"/>
</dbReference>
<reference evidence="6" key="1">
    <citation type="submission" date="2017-02" db="UniProtKB">
        <authorList>
            <consortium name="WormBaseParasite"/>
        </authorList>
    </citation>
    <scope>IDENTIFICATION</scope>
</reference>
<dbReference type="SMART" id="SM00315">
    <property type="entry name" value="RGS"/>
    <property type="match status" value="1"/>
</dbReference>
<keyword evidence="1" id="KW-0734">Signal transduction inhibitor</keyword>
<dbReference type="InterPro" id="IPR034483">
    <property type="entry name" value="RGS_Egl-10"/>
</dbReference>
<dbReference type="InterPro" id="IPR044926">
    <property type="entry name" value="RGS_subdomain_2"/>
</dbReference>
<dbReference type="SUPFAM" id="SSF48097">
    <property type="entry name" value="Regulator of G-protein signaling, RGS"/>
    <property type="match status" value="1"/>
</dbReference>
<organism evidence="5 6">
    <name type="scientific">Parastrongyloides trichosuri</name>
    <name type="common">Possum-specific nematode worm</name>
    <dbReference type="NCBI Taxonomy" id="131310"/>
    <lineage>
        <taxon>Eukaryota</taxon>
        <taxon>Metazoa</taxon>
        <taxon>Ecdysozoa</taxon>
        <taxon>Nematoda</taxon>
        <taxon>Chromadorea</taxon>
        <taxon>Rhabditida</taxon>
        <taxon>Tylenchina</taxon>
        <taxon>Panagrolaimomorpha</taxon>
        <taxon>Strongyloidoidea</taxon>
        <taxon>Strongyloididae</taxon>
        <taxon>Parastrongyloides</taxon>
    </lineage>
</organism>